<dbReference type="NCBIfam" id="TIGR00552">
    <property type="entry name" value="nadE"/>
    <property type="match status" value="1"/>
</dbReference>
<comment type="similarity">
    <text evidence="2 7">In the C-terminal section; belongs to the NAD synthetase family.</text>
</comment>
<dbReference type="NCBIfam" id="NF002730">
    <property type="entry name" value="PRK02628.1"/>
    <property type="match status" value="1"/>
</dbReference>
<dbReference type="InterPro" id="IPR036526">
    <property type="entry name" value="C-N_Hydrolase_sf"/>
</dbReference>
<evidence type="ECO:0000256" key="7">
    <source>
        <dbReference type="PIRNR" id="PIRNR006630"/>
    </source>
</evidence>
<dbReference type="PANTHER" id="PTHR23090:SF9">
    <property type="entry name" value="GLUTAMINE-DEPENDENT NAD(+) SYNTHETASE"/>
    <property type="match status" value="1"/>
</dbReference>
<dbReference type="SUPFAM" id="SSF56317">
    <property type="entry name" value="Carbon-nitrogen hydrolase"/>
    <property type="match status" value="1"/>
</dbReference>
<evidence type="ECO:0000259" key="9">
    <source>
        <dbReference type="Pfam" id="PF00795"/>
    </source>
</evidence>
<gene>
    <name evidence="11" type="ORF">INF20_00040</name>
</gene>
<dbReference type="GO" id="GO:0008795">
    <property type="term" value="F:NAD+ synthase activity"/>
    <property type="evidence" value="ECO:0007669"/>
    <property type="project" value="UniProtKB-EC"/>
</dbReference>
<comment type="catalytic activity">
    <reaction evidence="7">
        <text>deamido-NAD(+) + L-glutamine + ATP + H2O = L-glutamate + AMP + diphosphate + NAD(+) + H(+)</text>
        <dbReference type="Rhea" id="RHEA:24384"/>
        <dbReference type="ChEBI" id="CHEBI:15377"/>
        <dbReference type="ChEBI" id="CHEBI:15378"/>
        <dbReference type="ChEBI" id="CHEBI:29985"/>
        <dbReference type="ChEBI" id="CHEBI:30616"/>
        <dbReference type="ChEBI" id="CHEBI:33019"/>
        <dbReference type="ChEBI" id="CHEBI:57540"/>
        <dbReference type="ChEBI" id="CHEBI:58359"/>
        <dbReference type="ChEBI" id="CHEBI:58437"/>
        <dbReference type="ChEBI" id="CHEBI:456215"/>
        <dbReference type="EC" id="6.3.5.1"/>
    </reaction>
</comment>
<evidence type="ECO:0000256" key="5">
    <source>
        <dbReference type="ARBA" id="ARBA00022840"/>
    </source>
</evidence>
<evidence type="ECO:0000259" key="10">
    <source>
        <dbReference type="Pfam" id="PF02540"/>
    </source>
</evidence>
<comment type="similarity">
    <text evidence="8">Belongs to the NAD synthetase family.</text>
</comment>
<dbReference type="InterPro" id="IPR003694">
    <property type="entry name" value="NAD_synthase"/>
</dbReference>
<feature type="domain" description="CN hydrolase" evidence="9">
    <location>
        <begin position="12"/>
        <end position="112"/>
    </location>
</feature>
<feature type="domain" description="NAD/GMP synthase" evidence="10">
    <location>
        <begin position="273"/>
        <end position="436"/>
    </location>
</feature>
<accession>A0ABR9QUY1</accession>
<keyword evidence="3 7" id="KW-0436">Ligase</keyword>
<dbReference type="SUPFAM" id="SSF52402">
    <property type="entry name" value="Adenine nucleotide alpha hydrolases-like"/>
    <property type="match status" value="1"/>
</dbReference>
<dbReference type="InterPro" id="IPR003010">
    <property type="entry name" value="C-N_Hydrolase"/>
</dbReference>
<evidence type="ECO:0000313" key="12">
    <source>
        <dbReference type="Proteomes" id="UP001516588"/>
    </source>
</evidence>
<dbReference type="EMBL" id="JADCKA010000001">
    <property type="protein sequence ID" value="MBE5034678.1"/>
    <property type="molecule type" value="Genomic_DNA"/>
</dbReference>
<dbReference type="Pfam" id="PF02540">
    <property type="entry name" value="NAD_synthase"/>
    <property type="match status" value="1"/>
</dbReference>
<dbReference type="Gene3D" id="3.60.110.10">
    <property type="entry name" value="Carbon-nitrogen hydrolase"/>
    <property type="match status" value="1"/>
</dbReference>
<dbReference type="Gene3D" id="3.40.50.620">
    <property type="entry name" value="HUPs"/>
    <property type="match status" value="1"/>
</dbReference>
<dbReference type="Gene3D" id="1.10.10.1140">
    <property type="entry name" value="Glutamine-dependent NAD+ synthetase, C-terminal domain"/>
    <property type="match status" value="1"/>
</dbReference>
<dbReference type="InterPro" id="IPR014729">
    <property type="entry name" value="Rossmann-like_a/b/a_fold"/>
</dbReference>
<dbReference type="CDD" id="cd00553">
    <property type="entry name" value="NAD_synthase"/>
    <property type="match status" value="1"/>
</dbReference>
<dbReference type="RefSeq" id="WP_226384350.1">
    <property type="nucleotide sequence ID" value="NZ_JADCKA010000001.1"/>
</dbReference>
<dbReference type="Proteomes" id="UP001516588">
    <property type="component" value="Unassembled WGS sequence"/>
</dbReference>
<evidence type="ECO:0000256" key="6">
    <source>
        <dbReference type="ARBA" id="ARBA00023027"/>
    </source>
</evidence>
<evidence type="ECO:0000256" key="2">
    <source>
        <dbReference type="ARBA" id="ARBA00007145"/>
    </source>
</evidence>
<proteinExistence type="inferred from homology"/>
<dbReference type="EC" id="6.3.5.1" evidence="7"/>
<keyword evidence="12" id="KW-1185">Reference proteome</keyword>
<keyword evidence="6 7" id="KW-0520">NAD</keyword>
<dbReference type="Pfam" id="PF00795">
    <property type="entry name" value="CN_hydrolase"/>
    <property type="match status" value="1"/>
</dbReference>
<dbReference type="InterPro" id="IPR022310">
    <property type="entry name" value="NAD/GMP_synthase"/>
</dbReference>
<dbReference type="PANTHER" id="PTHR23090">
    <property type="entry name" value="NH 3 /GLUTAMINE-DEPENDENT NAD + SYNTHETASE"/>
    <property type="match status" value="1"/>
</dbReference>
<keyword evidence="5 7" id="KW-0067">ATP-binding</keyword>
<organism evidence="11 12">
    <name type="scientific">Gallibacter intestinalis</name>
    <dbReference type="NCBI Taxonomy" id="2779356"/>
    <lineage>
        <taxon>Bacteria</taxon>
        <taxon>Bacillati</taxon>
        <taxon>Bacillota</taxon>
        <taxon>Clostridia</taxon>
        <taxon>Eubacteriales</taxon>
        <taxon>Eubacteriaceae</taxon>
        <taxon>Gallibacter</taxon>
    </lineage>
</organism>
<sequence>MTDNNMGFIRVACGCPRSVNGDIGRNTMSVANLIMEAEKEGAGIILLPPQSFAGTGCGDLFFQEHLRRMQEEAIGDVADTFSKAKILAIAGCFERHGSTVYDAYAVFQKGDVICGTDDLVLWDDENELLIGFDDDCHIQMMTSDEEITVGQMAYTRELVKITSAKNKNIVMFAAANGILMIAENGKIMVENGPFDADNMIICDVDTELILHERITSDDFDDEGIDISEAEPIDTVHMWEGPELERKVSPAPFRPDDPELLASNCREIFEIQSSALAKRLAAIHAKKSVVGISGGLDSTLALLVCAYAHRKLGMPAEDIIAITMPGFGTTDRTYDNALAMMKSTGATVREISIVDSVTQHFKDIDHDINDHSVTYENAQARERTQILMDIANKEGGIVVGTGDLSEEALGWCTFNGDHISMYGVNAGVPKSAIKDIVRWVIDVKLKEDPEFSKDNDLLAKTLEDILDTPISPELLPPDEAGNMTQKTEDKLGPYELHDFFIYHTVRYGATPEKLFFLACKAFEDKYDEEYIKKWLETFYRRFFTQQFKRSCSPDSPRVGTVDLSPAHWNMPSDASSDIWVKMVKGL</sequence>
<comment type="caution">
    <text evidence="11">The sequence shown here is derived from an EMBL/GenBank/DDBJ whole genome shotgun (WGS) entry which is preliminary data.</text>
</comment>
<evidence type="ECO:0000256" key="3">
    <source>
        <dbReference type="ARBA" id="ARBA00022598"/>
    </source>
</evidence>
<dbReference type="PIRSF" id="PIRSF006630">
    <property type="entry name" value="NADS_GAT"/>
    <property type="match status" value="1"/>
</dbReference>
<evidence type="ECO:0000256" key="8">
    <source>
        <dbReference type="RuleBase" id="RU003811"/>
    </source>
</evidence>
<dbReference type="InterPro" id="IPR041856">
    <property type="entry name" value="NAD+_synth_C"/>
</dbReference>
<evidence type="ECO:0000256" key="4">
    <source>
        <dbReference type="ARBA" id="ARBA00022741"/>
    </source>
</evidence>
<reference evidence="11 12" key="1">
    <citation type="submission" date="2020-10" db="EMBL/GenBank/DDBJ databases">
        <title>ChiBAC.</title>
        <authorList>
            <person name="Zenner C."/>
            <person name="Hitch T.C.A."/>
            <person name="Clavel T."/>
        </authorList>
    </citation>
    <scope>NUCLEOTIDE SEQUENCE [LARGE SCALE GENOMIC DNA]</scope>
    <source>
        <strain evidence="11 12">DSM 108706</strain>
    </source>
</reference>
<dbReference type="InterPro" id="IPR014445">
    <property type="entry name" value="Gln-dep_NAD_synthase"/>
</dbReference>
<keyword evidence="4 7" id="KW-0547">Nucleotide-binding</keyword>
<protein>
    <recommendedName>
        <fullName evidence="7">Glutamine-dependent NAD(+) synthetase</fullName>
        <ecNumber evidence="7">6.3.5.1</ecNumber>
    </recommendedName>
    <alternativeName>
        <fullName evidence="7">NAD(+) synthase [glutamine-hydrolyzing]</fullName>
    </alternativeName>
</protein>
<evidence type="ECO:0000313" key="11">
    <source>
        <dbReference type="EMBL" id="MBE5034678.1"/>
    </source>
</evidence>
<name>A0ABR9QUY1_9FIRM</name>
<comment type="pathway">
    <text evidence="1 7">Cofactor biosynthesis; NAD(+) biosynthesis; NAD(+) from deamido-NAD(+) (L-Gln route): step 1/1.</text>
</comment>
<evidence type="ECO:0000256" key="1">
    <source>
        <dbReference type="ARBA" id="ARBA00005188"/>
    </source>
</evidence>